<evidence type="ECO:0000313" key="2">
    <source>
        <dbReference type="Proteomes" id="UP000239560"/>
    </source>
</evidence>
<comment type="caution">
    <text evidence="1">The sequence shown here is derived from an EMBL/GenBank/DDBJ whole genome shotgun (WGS) entry which is preliminary data.</text>
</comment>
<proteinExistence type="predicted"/>
<sequence length="181" mass="20244">MPVALPLELQLHILELALPPIILSRLDERVRLCKTFSLVHRTWTRVAQRELHEHTVLRVGEDEQSVGDSLCRLQLARQGGWAVKRIYLDLGDATRAQEHEMGDSLLKDELSTTVEELWLRLGEEGVFTLGPNCIGACISGTTSTTPNRKLSGTSTRALRSSRCAAFESPTTCRLCRSFTRC</sequence>
<dbReference type="Proteomes" id="UP000239560">
    <property type="component" value="Unassembled WGS sequence"/>
</dbReference>
<name>A0A2S9ZYK8_RHOTO</name>
<protein>
    <submittedName>
        <fullName evidence="1">Uncharacterized protein</fullName>
    </submittedName>
</protein>
<reference evidence="1 2" key="1">
    <citation type="journal article" date="2018" name="Elife">
        <title>Functional genomics of lipid metabolism in the oleaginous yeast Rhodosporidium toruloides.</title>
        <authorList>
            <person name="Coradetti S.T."/>
            <person name="Pinel D."/>
            <person name="Geiselman G."/>
            <person name="Ito M."/>
            <person name="Mondo S."/>
            <person name="Reilly M.C."/>
            <person name="Cheng Y.F."/>
            <person name="Bauer S."/>
            <person name="Grigoriev I."/>
            <person name="Gladden J.M."/>
            <person name="Simmons B.A."/>
            <person name="Brem R."/>
            <person name="Arkin A.P."/>
            <person name="Skerker J.M."/>
        </authorList>
    </citation>
    <scope>NUCLEOTIDE SEQUENCE [LARGE SCALE GENOMIC DNA]</scope>
    <source>
        <strain evidence="1 2">NBRC 0880</strain>
    </source>
</reference>
<accession>A0A2S9ZYK8</accession>
<evidence type="ECO:0000313" key="1">
    <source>
        <dbReference type="EMBL" id="PRQ70858.1"/>
    </source>
</evidence>
<dbReference type="EMBL" id="LCTV02000014">
    <property type="protein sequence ID" value="PRQ70858.1"/>
    <property type="molecule type" value="Genomic_DNA"/>
</dbReference>
<dbReference type="AlphaFoldDB" id="A0A2S9ZYK8"/>
<gene>
    <name evidence="1" type="ORF">AAT19DRAFT_11015</name>
</gene>
<organism evidence="1 2">
    <name type="scientific">Rhodotorula toruloides</name>
    <name type="common">Yeast</name>
    <name type="synonym">Rhodosporidium toruloides</name>
    <dbReference type="NCBI Taxonomy" id="5286"/>
    <lineage>
        <taxon>Eukaryota</taxon>
        <taxon>Fungi</taxon>
        <taxon>Dikarya</taxon>
        <taxon>Basidiomycota</taxon>
        <taxon>Pucciniomycotina</taxon>
        <taxon>Microbotryomycetes</taxon>
        <taxon>Sporidiobolales</taxon>
        <taxon>Sporidiobolaceae</taxon>
        <taxon>Rhodotorula</taxon>
    </lineage>
</organism>